<dbReference type="EMBL" id="JAUKUD010000006">
    <property type="protein sequence ID" value="KAK0740664.1"/>
    <property type="molecule type" value="Genomic_DNA"/>
</dbReference>
<evidence type="ECO:0000259" key="2">
    <source>
        <dbReference type="Pfam" id="PF22980"/>
    </source>
</evidence>
<feature type="region of interest" description="Disordered" evidence="1">
    <location>
        <begin position="217"/>
        <end position="237"/>
    </location>
</feature>
<evidence type="ECO:0000313" key="3">
    <source>
        <dbReference type="EMBL" id="KAK0740664.1"/>
    </source>
</evidence>
<feature type="region of interest" description="Disordered" evidence="1">
    <location>
        <begin position="259"/>
        <end position="291"/>
    </location>
</feature>
<sequence length="328" mass="36750">MAANDNAMTRFLFAILQQKCLKDIDWNKVAHDPILAQEITNGHAARMRYSRFRSAMLGIEPTRRNRTNQNRNRVTKKKKDDAATSATNSTAHPKREPDEPETPAGRIKQEPNPSESPQTLRHETPMTMMAPSPRVKEEQLMFPILDQHQQQSSQQQSQMFNLADMQAARMQMRLLTPDSDVLQYTAQHTHSHSHSPVSVGNDVLLDAAAASPFDFESAHHSHNHHQHEWHHHQHHQSPYAAAGFGGVYGADGFSTAAGAAFGEPQDTSGHHHQLHQHHHHDNATGVHHHSHHGMVVPDALGLMLERHGMEGGDGQGMVKHEDWDHGAF</sequence>
<feature type="compositionally biased region" description="Basic residues" evidence="1">
    <location>
        <begin position="220"/>
        <end position="235"/>
    </location>
</feature>
<comment type="caution">
    <text evidence="3">The sequence shown here is derived from an EMBL/GenBank/DDBJ whole genome shotgun (WGS) entry which is preliminary data.</text>
</comment>
<keyword evidence="4" id="KW-1185">Reference proteome</keyword>
<dbReference type="Proteomes" id="UP001172155">
    <property type="component" value="Unassembled WGS sequence"/>
</dbReference>
<accession>A0AA40EJX0</accession>
<dbReference type="Pfam" id="PF22980">
    <property type="entry name" value="Myb_DNA-bind_8"/>
    <property type="match status" value="1"/>
</dbReference>
<reference evidence="3" key="1">
    <citation type="submission" date="2023-06" db="EMBL/GenBank/DDBJ databases">
        <title>Genome-scale phylogeny and comparative genomics of the fungal order Sordariales.</title>
        <authorList>
            <consortium name="Lawrence Berkeley National Laboratory"/>
            <person name="Hensen N."/>
            <person name="Bonometti L."/>
            <person name="Westerberg I."/>
            <person name="Brannstrom I.O."/>
            <person name="Guillou S."/>
            <person name="Cros-Aarteil S."/>
            <person name="Calhoun S."/>
            <person name="Haridas S."/>
            <person name="Kuo A."/>
            <person name="Mondo S."/>
            <person name="Pangilinan J."/>
            <person name="Riley R."/>
            <person name="LaButti K."/>
            <person name="Andreopoulos B."/>
            <person name="Lipzen A."/>
            <person name="Chen C."/>
            <person name="Yanf M."/>
            <person name="Daum C."/>
            <person name="Ng V."/>
            <person name="Clum A."/>
            <person name="Steindorff A."/>
            <person name="Ohm R."/>
            <person name="Martin F."/>
            <person name="Silar P."/>
            <person name="Natvig D."/>
            <person name="Lalanne C."/>
            <person name="Gautier V."/>
            <person name="Ament-velasquez S.L."/>
            <person name="Kruys A."/>
            <person name="Hutchinson M.I."/>
            <person name="Powell A.J."/>
            <person name="Barry K."/>
            <person name="Miller A.N."/>
            <person name="Grigoriev I.V."/>
            <person name="Debuchy R."/>
            <person name="Gladieux P."/>
            <person name="Thoren M.H."/>
            <person name="Johannesson H."/>
        </authorList>
    </citation>
    <scope>NUCLEOTIDE SEQUENCE</scope>
    <source>
        <strain evidence="3">SMH3187-1</strain>
    </source>
</reference>
<feature type="region of interest" description="Disordered" evidence="1">
    <location>
        <begin position="56"/>
        <end position="127"/>
    </location>
</feature>
<evidence type="ECO:0000313" key="4">
    <source>
        <dbReference type="Proteomes" id="UP001172155"/>
    </source>
</evidence>
<feature type="domain" description="Myb-like DNA-binding" evidence="2">
    <location>
        <begin position="8"/>
        <end position="56"/>
    </location>
</feature>
<protein>
    <recommendedName>
        <fullName evidence="2">Myb-like DNA-binding domain-containing protein</fullName>
    </recommendedName>
</protein>
<name>A0AA40EJX0_9PEZI</name>
<evidence type="ECO:0000256" key="1">
    <source>
        <dbReference type="SAM" id="MobiDB-lite"/>
    </source>
</evidence>
<gene>
    <name evidence="3" type="ORF">B0T18DRAFT_393437</name>
</gene>
<proteinExistence type="predicted"/>
<dbReference type="AlphaFoldDB" id="A0AA40EJX0"/>
<organism evidence="3 4">
    <name type="scientific">Schizothecium vesticola</name>
    <dbReference type="NCBI Taxonomy" id="314040"/>
    <lineage>
        <taxon>Eukaryota</taxon>
        <taxon>Fungi</taxon>
        <taxon>Dikarya</taxon>
        <taxon>Ascomycota</taxon>
        <taxon>Pezizomycotina</taxon>
        <taxon>Sordariomycetes</taxon>
        <taxon>Sordariomycetidae</taxon>
        <taxon>Sordariales</taxon>
        <taxon>Schizotheciaceae</taxon>
        <taxon>Schizothecium</taxon>
    </lineage>
</organism>
<dbReference type="InterPro" id="IPR054505">
    <property type="entry name" value="Myb_DNA-bind_8"/>
</dbReference>
<feature type="compositionally biased region" description="Basic residues" evidence="1">
    <location>
        <begin position="270"/>
        <end position="291"/>
    </location>
</feature>